<protein>
    <recommendedName>
        <fullName evidence="1">HTH cro/C1-type domain-containing protein</fullName>
    </recommendedName>
</protein>
<accession>A0A8J3MVB2</accession>
<dbReference type="Gene3D" id="3.40.50.300">
    <property type="entry name" value="P-loop containing nucleotide triphosphate hydrolases"/>
    <property type="match status" value="1"/>
</dbReference>
<dbReference type="InterPro" id="IPR010982">
    <property type="entry name" value="Lambda_DNA-bd_dom_sf"/>
</dbReference>
<dbReference type="InterPro" id="IPR056681">
    <property type="entry name" value="DUF7779"/>
</dbReference>
<evidence type="ECO:0000313" key="2">
    <source>
        <dbReference type="EMBL" id="GHO47488.1"/>
    </source>
</evidence>
<proteinExistence type="predicted"/>
<dbReference type="SUPFAM" id="SSF52540">
    <property type="entry name" value="P-loop containing nucleoside triphosphate hydrolases"/>
    <property type="match status" value="1"/>
</dbReference>
<dbReference type="SMART" id="SM00530">
    <property type="entry name" value="HTH_XRE"/>
    <property type="match status" value="1"/>
</dbReference>
<dbReference type="InterPro" id="IPR027417">
    <property type="entry name" value="P-loop_NTPase"/>
</dbReference>
<dbReference type="PROSITE" id="PS50943">
    <property type="entry name" value="HTH_CROC1"/>
    <property type="match status" value="1"/>
</dbReference>
<dbReference type="InterPro" id="IPR002182">
    <property type="entry name" value="NB-ARC"/>
</dbReference>
<dbReference type="InterPro" id="IPR001387">
    <property type="entry name" value="Cro/C1-type_HTH"/>
</dbReference>
<dbReference type="PRINTS" id="PR00364">
    <property type="entry name" value="DISEASERSIST"/>
</dbReference>
<feature type="domain" description="HTH cro/C1-type" evidence="1">
    <location>
        <begin position="7"/>
        <end position="61"/>
    </location>
</feature>
<name>A0A8J3MVB2_9CHLR</name>
<dbReference type="SUPFAM" id="SSF47413">
    <property type="entry name" value="lambda repressor-like DNA-binding domains"/>
    <property type="match status" value="1"/>
</dbReference>
<dbReference type="Gene3D" id="1.25.40.10">
    <property type="entry name" value="Tetratricopeptide repeat domain"/>
    <property type="match status" value="1"/>
</dbReference>
<sequence>MHFGKRLRQERLHRHLSQEALAEALALSARSIRRWERGQAFPQASVRLQLSRFLGLHPQELFEDQEVETSSMPLWCVPFPRNPFFTGREALLMTLHTSLYIHEDVAFRHIYALHGLGGVGKTQLALEYVYRFAQDYRAVFWIDAETTESINVSLLRIAAVLQLPNRESKDQQRVISAVTAWLTIHDQWLLICDNVEDLNVLDRFLPSIQHGAVLFTTCLQALGTRARSIPVLPMEHEEGMLFLLRRARVLEAEAIGEHMHQFSMQQPSQYAAAGELVTLTGGLPLALDQAGAYLEETQCGLSAYLELFRTRRSTLLQQQREGEGAQDHPMSVATTFTLAITATTECHPAVLDLLRVCALLHPDALPEELFLEGGRLLGATLETVCRDPLEWHRVVAIACSYSLLSRQSETRTFSIHPLVRAVLLDSMPEDVRQVWTQRIVEALDVVFPEKCPSKEYASWCLQCERLVKHALLCVSQAQATERSLPLTSLVYKVAQYMHEYAQSGEAEPLYQQQTMQIREQLLSIQAPLVAELFNRLASLFCDQGRYVEAEPLYQCVLQYQEMVTNTPFLMYAPTDKGIGCTAYPLLPDAKAAGATFLIMLSEPLTSALMSVPN</sequence>
<dbReference type="EMBL" id="BNJF01000003">
    <property type="protein sequence ID" value="GHO47488.1"/>
    <property type="molecule type" value="Genomic_DNA"/>
</dbReference>
<dbReference type="Pfam" id="PF25000">
    <property type="entry name" value="DUF7779"/>
    <property type="match status" value="1"/>
</dbReference>
<evidence type="ECO:0000259" key="1">
    <source>
        <dbReference type="PROSITE" id="PS50943"/>
    </source>
</evidence>
<dbReference type="Pfam" id="PF13560">
    <property type="entry name" value="HTH_31"/>
    <property type="match status" value="1"/>
</dbReference>
<dbReference type="PANTHER" id="PTHR35205">
    <property type="entry name" value="NB-ARC AND TPR DOMAIN PROTEIN"/>
    <property type="match status" value="1"/>
</dbReference>
<organism evidence="2 3">
    <name type="scientific">Ktedonospora formicarum</name>
    <dbReference type="NCBI Taxonomy" id="2778364"/>
    <lineage>
        <taxon>Bacteria</taxon>
        <taxon>Bacillati</taxon>
        <taxon>Chloroflexota</taxon>
        <taxon>Ktedonobacteria</taxon>
        <taxon>Ktedonobacterales</taxon>
        <taxon>Ktedonobacteraceae</taxon>
        <taxon>Ktedonospora</taxon>
    </lineage>
</organism>
<dbReference type="Proteomes" id="UP000612362">
    <property type="component" value="Unassembled WGS sequence"/>
</dbReference>
<dbReference type="RefSeq" id="WP_220196773.1">
    <property type="nucleotide sequence ID" value="NZ_BNJF01000003.1"/>
</dbReference>
<dbReference type="GO" id="GO:0043531">
    <property type="term" value="F:ADP binding"/>
    <property type="evidence" value="ECO:0007669"/>
    <property type="project" value="InterPro"/>
</dbReference>
<gene>
    <name evidence="2" type="ORF">KSX_56510</name>
</gene>
<comment type="caution">
    <text evidence="2">The sequence shown here is derived from an EMBL/GenBank/DDBJ whole genome shotgun (WGS) entry which is preliminary data.</text>
</comment>
<dbReference type="PANTHER" id="PTHR35205:SF1">
    <property type="entry name" value="ZU5 DOMAIN-CONTAINING PROTEIN"/>
    <property type="match status" value="1"/>
</dbReference>
<dbReference type="InterPro" id="IPR011990">
    <property type="entry name" value="TPR-like_helical_dom_sf"/>
</dbReference>
<dbReference type="CDD" id="cd00093">
    <property type="entry name" value="HTH_XRE"/>
    <property type="match status" value="1"/>
</dbReference>
<reference evidence="2" key="1">
    <citation type="submission" date="2020-10" db="EMBL/GenBank/DDBJ databases">
        <title>Taxonomic study of unclassified bacteria belonging to the class Ktedonobacteria.</title>
        <authorList>
            <person name="Yabe S."/>
            <person name="Wang C.M."/>
            <person name="Zheng Y."/>
            <person name="Sakai Y."/>
            <person name="Cavaletti L."/>
            <person name="Monciardini P."/>
            <person name="Donadio S."/>
        </authorList>
    </citation>
    <scope>NUCLEOTIDE SEQUENCE</scope>
    <source>
        <strain evidence="2">SOSP1-1</strain>
    </source>
</reference>
<dbReference type="AlphaFoldDB" id="A0A8J3MVB2"/>
<evidence type="ECO:0000313" key="3">
    <source>
        <dbReference type="Proteomes" id="UP000612362"/>
    </source>
</evidence>
<dbReference type="Gene3D" id="1.10.260.40">
    <property type="entry name" value="lambda repressor-like DNA-binding domains"/>
    <property type="match status" value="1"/>
</dbReference>
<dbReference type="Pfam" id="PF00931">
    <property type="entry name" value="NB-ARC"/>
    <property type="match status" value="1"/>
</dbReference>
<dbReference type="GO" id="GO:0003677">
    <property type="term" value="F:DNA binding"/>
    <property type="evidence" value="ECO:0007669"/>
    <property type="project" value="InterPro"/>
</dbReference>
<keyword evidence="3" id="KW-1185">Reference proteome</keyword>